<accession>A0A087T5P2</accession>
<evidence type="ECO:0000313" key="2">
    <source>
        <dbReference type="EMBL" id="KFM60431.1"/>
    </source>
</evidence>
<feature type="region of interest" description="Disordered" evidence="1">
    <location>
        <begin position="1"/>
        <end position="36"/>
    </location>
</feature>
<gene>
    <name evidence="2" type="ORF">X975_08548</name>
</gene>
<name>A0A087T5P2_STEMI</name>
<proteinExistence type="predicted"/>
<feature type="non-terminal residue" evidence="2">
    <location>
        <position position="36"/>
    </location>
</feature>
<evidence type="ECO:0000313" key="3">
    <source>
        <dbReference type="Proteomes" id="UP000054359"/>
    </source>
</evidence>
<dbReference type="EMBL" id="KK113543">
    <property type="protein sequence ID" value="KFM60431.1"/>
    <property type="molecule type" value="Genomic_DNA"/>
</dbReference>
<sequence>MGEEDTNESYGEDRRPNSQSNISVPTEQIVMSRDCS</sequence>
<feature type="compositionally biased region" description="Polar residues" evidence="1">
    <location>
        <begin position="17"/>
        <end position="26"/>
    </location>
</feature>
<organism evidence="2 3">
    <name type="scientific">Stegodyphus mimosarum</name>
    <name type="common">African social velvet spider</name>
    <dbReference type="NCBI Taxonomy" id="407821"/>
    <lineage>
        <taxon>Eukaryota</taxon>
        <taxon>Metazoa</taxon>
        <taxon>Ecdysozoa</taxon>
        <taxon>Arthropoda</taxon>
        <taxon>Chelicerata</taxon>
        <taxon>Arachnida</taxon>
        <taxon>Araneae</taxon>
        <taxon>Araneomorphae</taxon>
        <taxon>Entelegynae</taxon>
        <taxon>Eresoidea</taxon>
        <taxon>Eresidae</taxon>
        <taxon>Stegodyphus</taxon>
    </lineage>
</organism>
<keyword evidence="3" id="KW-1185">Reference proteome</keyword>
<dbReference type="Proteomes" id="UP000054359">
    <property type="component" value="Unassembled WGS sequence"/>
</dbReference>
<evidence type="ECO:0000256" key="1">
    <source>
        <dbReference type="SAM" id="MobiDB-lite"/>
    </source>
</evidence>
<protein>
    <submittedName>
        <fullName evidence="2">Uncharacterized protein</fullName>
    </submittedName>
</protein>
<reference evidence="2 3" key="1">
    <citation type="submission" date="2013-11" db="EMBL/GenBank/DDBJ databases">
        <title>Genome sequencing of Stegodyphus mimosarum.</title>
        <authorList>
            <person name="Bechsgaard J."/>
        </authorList>
    </citation>
    <scope>NUCLEOTIDE SEQUENCE [LARGE SCALE GENOMIC DNA]</scope>
</reference>
<dbReference type="AlphaFoldDB" id="A0A087T5P2"/>